<protein>
    <submittedName>
        <fullName evidence="2">Uncharacterized protein</fullName>
    </submittedName>
</protein>
<evidence type="ECO:0000256" key="1">
    <source>
        <dbReference type="SAM" id="MobiDB-lite"/>
    </source>
</evidence>
<dbReference type="Proteomes" id="UP001212997">
    <property type="component" value="Unassembled WGS sequence"/>
</dbReference>
<comment type="caution">
    <text evidence="2">The sequence shown here is derived from an EMBL/GenBank/DDBJ whole genome shotgun (WGS) entry which is preliminary data.</text>
</comment>
<dbReference type="EMBL" id="JANAWD010001183">
    <property type="protein sequence ID" value="KAJ3473989.1"/>
    <property type="molecule type" value="Genomic_DNA"/>
</dbReference>
<evidence type="ECO:0000313" key="2">
    <source>
        <dbReference type="EMBL" id="KAJ3473989.1"/>
    </source>
</evidence>
<feature type="region of interest" description="Disordered" evidence="1">
    <location>
        <begin position="1"/>
        <end position="23"/>
    </location>
</feature>
<reference evidence="2" key="1">
    <citation type="submission" date="2022-07" db="EMBL/GenBank/DDBJ databases">
        <title>Genome Sequence of Physisporinus lineatus.</title>
        <authorList>
            <person name="Buettner E."/>
        </authorList>
    </citation>
    <scope>NUCLEOTIDE SEQUENCE</scope>
    <source>
        <strain evidence="2">VT162</strain>
    </source>
</reference>
<evidence type="ECO:0000313" key="3">
    <source>
        <dbReference type="Proteomes" id="UP001212997"/>
    </source>
</evidence>
<gene>
    <name evidence="2" type="ORF">NLI96_g12710</name>
</gene>
<keyword evidence="3" id="KW-1185">Reference proteome</keyword>
<accession>A0AAD5YC50</accession>
<sequence>MLLAHTPRAIGRRSFEDDSSASTASQLDISLRLPVKICQTFNSSSDVSFARPTSNQCGMWKIAREPSHPCPSFLDYGVSIG</sequence>
<dbReference type="AlphaFoldDB" id="A0AAD5YC50"/>
<organism evidence="2 3">
    <name type="scientific">Meripilus lineatus</name>
    <dbReference type="NCBI Taxonomy" id="2056292"/>
    <lineage>
        <taxon>Eukaryota</taxon>
        <taxon>Fungi</taxon>
        <taxon>Dikarya</taxon>
        <taxon>Basidiomycota</taxon>
        <taxon>Agaricomycotina</taxon>
        <taxon>Agaricomycetes</taxon>
        <taxon>Polyporales</taxon>
        <taxon>Meripilaceae</taxon>
        <taxon>Meripilus</taxon>
    </lineage>
</organism>
<proteinExistence type="predicted"/>
<name>A0AAD5YC50_9APHY</name>